<dbReference type="InterPro" id="IPR029058">
    <property type="entry name" value="AB_hydrolase_fold"/>
</dbReference>
<dbReference type="PANTHER" id="PTHR43689">
    <property type="entry name" value="HYDROLASE"/>
    <property type="match status" value="1"/>
</dbReference>
<dbReference type="GO" id="GO:0016787">
    <property type="term" value="F:hydrolase activity"/>
    <property type="evidence" value="ECO:0007669"/>
    <property type="project" value="UniProtKB-KW"/>
</dbReference>
<dbReference type="SUPFAM" id="SSF53474">
    <property type="entry name" value="alpha/beta-Hydrolases"/>
    <property type="match status" value="1"/>
</dbReference>
<protein>
    <submittedName>
        <fullName evidence="2">Alpha/beta hydrolase</fullName>
    </submittedName>
</protein>
<name>A0A540W9A8_9ACTN</name>
<feature type="domain" description="AB hydrolase-1" evidence="1">
    <location>
        <begin position="21"/>
        <end position="253"/>
    </location>
</feature>
<dbReference type="InterPro" id="IPR000073">
    <property type="entry name" value="AB_hydrolase_1"/>
</dbReference>
<sequence>MRREPVRVTVWQDGTAATDRVLLVHGTLSWGTDCFREQRPLATEFRLELMDRRGFGASPDIEHSDYEVDAEDIAELLGGGAHLVGHSYGAAGALLAAAQLPGSIRSLALIEPSVLHTAEDDVPQIAAALKRIRAAFGEQLEPMSPEEYLCYSTDDYGLPRPEFTPELLRAAASAMAERPAWDAMIPLAPIRAADYPKLVVNGSWETAAPDYRAFIGEALLACGAFVAERIGARRVLVPGAVHAPHQEQPEVVNGLLAELWA</sequence>
<proteinExistence type="predicted"/>
<accession>A0A540W9A8</accession>
<gene>
    <name evidence="2" type="ORF">E6W39_29485</name>
</gene>
<dbReference type="Gene3D" id="3.40.50.1820">
    <property type="entry name" value="alpha/beta hydrolase"/>
    <property type="match status" value="1"/>
</dbReference>
<evidence type="ECO:0000259" key="1">
    <source>
        <dbReference type="Pfam" id="PF12697"/>
    </source>
</evidence>
<reference evidence="2 3" key="1">
    <citation type="submission" date="2019-06" db="EMBL/GenBank/DDBJ databases">
        <title>Description of Kitasatospora acidophila sp. nov. isolated from pine grove soil, and reclassification of Streptomyces novaecaesareae to Kitasatospora novaeceasareae comb. nov.</title>
        <authorList>
            <person name="Kim M.J."/>
        </authorList>
    </citation>
    <scope>NUCLEOTIDE SEQUENCE [LARGE SCALE GENOMIC DNA]</scope>
    <source>
        <strain evidence="2 3">MMS16-CNU292</strain>
    </source>
</reference>
<dbReference type="EMBL" id="VIGB01000003">
    <property type="protein sequence ID" value="TQF05609.1"/>
    <property type="molecule type" value="Genomic_DNA"/>
</dbReference>
<organism evidence="2 3">
    <name type="scientific">Kitasatospora acidiphila</name>
    <dbReference type="NCBI Taxonomy" id="2567942"/>
    <lineage>
        <taxon>Bacteria</taxon>
        <taxon>Bacillati</taxon>
        <taxon>Actinomycetota</taxon>
        <taxon>Actinomycetes</taxon>
        <taxon>Kitasatosporales</taxon>
        <taxon>Streptomycetaceae</taxon>
        <taxon>Kitasatospora</taxon>
    </lineage>
</organism>
<dbReference type="OrthoDB" id="63519at2"/>
<keyword evidence="3" id="KW-1185">Reference proteome</keyword>
<evidence type="ECO:0000313" key="2">
    <source>
        <dbReference type="EMBL" id="TQF05609.1"/>
    </source>
</evidence>
<dbReference type="Pfam" id="PF12697">
    <property type="entry name" value="Abhydrolase_6"/>
    <property type="match status" value="1"/>
</dbReference>
<dbReference type="PANTHER" id="PTHR43689:SF38">
    <property type="entry name" value="AB HYDROLASE-1 DOMAIN-CONTAINING PROTEIN"/>
    <property type="match status" value="1"/>
</dbReference>
<dbReference type="RefSeq" id="WP_141636081.1">
    <property type="nucleotide sequence ID" value="NZ_VIGB01000003.1"/>
</dbReference>
<keyword evidence="2" id="KW-0378">Hydrolase</keyword>
<dbReference type="Proteomes" id="UP000319103">
    <property type="component" value="Unassembled WGS sequence"/>
</dbReference>
<comment type="caution">
    <text evidence="2">The sequence shown here is derived from an EMBL/GenBank/DDBJ whole genome shotgun (WGS) entry which is preliminary data.</text>
</comment>
<evidence type="ECO:0000313" key="3">
    <source>
        <dbReference type="Proteomes" id="UP000319103"/>
    </source>
</evidence>
<dbReference type="AlphaFoldDB" id="A0A540W9A8"/>